<dbReference type="InterPro" id="IPR016153">
    <property type="entry name" value="Heat_shock_Hsp33_N"/>
</dbReference>
<dbReference type="PANTHER" id="PTHR30111">
    <property type="entry name" value="33 KDA CHAPERONIN"/>
    <property type="match status" value="1"/>
</dbReference>
<dbReference type="Gene3D" id="3.90.1280.10">
    <property type="entry name" value="HSP33 redox switch-like"/>
    <property type="match status" value="1"/>
</dbReference>
<keyword evidence="1 6" id="KW-0963">Cytoplasm</keyword>
<comment type="function">
    <text evidence="6">Redox regulated molecular chaperone. Protects both thermally unfolding and oxidatively damaged proteins from irreversible aggregation. Plays an important role in the bacterial defense system toward oxidative stress.</text>
</comment>
<feature type="disulfide bond" description="Redox-active" evidence="6">
    <location>
        <begin position="238"/>
        <end position="240"/>
    </location>
</feature>
<reference evidence="7" key="1">
    <citation type="journal article" date="2020" name="mSystems">
        <title>Genome- and Community-Level Interaction Insights into Carbon Utilization and Element Cycling Functions of Hydrothermarchaeota in Hydrothermal Sediment.</title>
        <authorList>
            <person name="Zhou Z."/>
            <person name="Liu Y."/>
            <person name="Xu W."/>
            <person name="Pan J."/>
            <person name="Luo Z.H."/>
            <person name="Li M."/>
        </authorList>
    </citation>
    <scope>NUCLEOTIDE SEQUENCE [LARGE SCALE GENOMIC DNA]</scope>
    <source>
        <strain evidence="7">SpSt-747</strain>
    </source>
</reference>
<dbReference type="SUPFAM" id="SSF64397">
    <property type="entry name" value="Hsp33 domain"/>
    <property type="match status" value="1"/>
</dbReference>
<dbReference type="GO" id="GO:0042026">
    <property type="term" value="P:protein refolding"/>
    <property type="evidence" value="ECO:0007669"/>
    <property type="project" value="TreeGrafter"/>
</dbReference>
<dbReference type="PIRSF" id="PIRSF005261">
    <property type="entry name" value="Heat_shock_Hsp33"/>
    <property type="match status" value="1"/>
</dbReference>
<dbReference type="CDD" id="cd00498">
    <property type="entry name" value="Hsp33"/>
    <property type="match status" value="1"/>
</dbReference>
<organism evidence="7">
    <name type="scientific">Candidatus Caldatribacterium californiense</name>
    <dbReference type="NCBI Taxonomy" id="1454726"/>
    <lineage>
        <taxon>Bacteria</taxon>
        <taxon>Pseudomonadati</taxon>
        <taxon>Atribacterota</taxon>
        <taxon>Atribacteria</taxon>
        <taxon>Atribacterales</taxon>
        <taxon>Candidatus Caldatribacteriaceae</taxon>
        <taxon>Candidatus Caldatribacterium</taxon>
    </lineage>
</organism>
<dbReference type="SUPFAM" id="SSF118352">
    <property type="entry name" value="HSP33 redox switch-like"/>
    <property type="match status" value="1"/>
</dbReference>
<comment type="subcellular location">
    <subcellularLocation>
        <location evidence="6">Cytoplasm</location>
    </subcellularLocation>
</comment>
<evidence type="ECO:0000256" key="6">
    <source>
        <dbReference type="HAMAP-Rule" id="MF_00117"/>
    </source>
</evidence>
<dbReference type="GO" id="GO:0044183">
    <property type="term" value="F:protein folding chaperone"/>
    <property type="evidence" value="ECO:0007669"/>
    <property type="project" value="TreeGrafter"/>
</dbReference>
<evidence type="ECO:0000256" key="3">
    <source>
        <dbReference type="ARBA" id="ARBA00023157"/>
    </source>
</evidence>
<gene>
    <name evidence="6 7" type="primary">hslO</name>
    <name evidence="7" type="ORF">ENV30_04410</name>
</gene>
<protein>
    <recommendedName>
        <fullName evidence="6">33 kDa chaperonin</fullName>
    </recommendedName>
    <alternativeName>
        <fullName evidence="6">Heat shock protein 33 homolog</fullName>
        <shortName evidence="6">HSP33</shortName>
    </alternativeName>
</protein>
<keyword evidence="2 6" id="KW-0862">Zinc</keyword>
<dbReference type="GO" id="GO:0005737">
    <property type="term" value="C:cytoplasm"/>
    <property type="evidence" value="ECO:0007669"/>
    <property type="project" value="UniProtKB-SubCell"/>
</dbReference>
<comment type="similarity">
    <text evidence="6">Belongs to the HSP33 family.</text>
</comment>
<evidence type="ECO:0000256" key="1">
    <source>
        <dbReference type="ARBA" id="ARBA00022490"/>
    </source>
</evidence>
<feature type="disulfide bond" description="Redox-active" evidence="6">
    <location>
        <begin position="271"/>
        <end position="274"/>
    </location>
</feature>
<dbReference type="EMBL" id="DTFV01000061">
    <property type="protein sequence ID" value="HGI30537.1"/>
    <property type="molecule type" value="Genomic_DNA"/>
</dbReference>
<sequence length="290" mass="31754">MHEDYVVRVVVEGTQVLGYVASSTRLVERARRLHRTTPVATAALGRALTLVGILGLTMKENQRISLQIECQGPLEGILVQGNARGEVRGYVSQPWVILPSKEQGKLNVEDAVGAGSKLLVVKDLGFGEPYVGSITMPRGGIAYDLAYYFASSEQLPSACSAGVYVGKRGRVLSAGGFIIHTPSGTPLDVIDTLEENISRLGPVSHELFQGKTPEDITALIFSGLPYRIVGKSSLRYRCRCSRRRAKNVLLLLGEKERQELFETQGKAEVHCAFCNRTYLFSPEDFPQGKQ</sequence>
<comment type="caution">
    <text evidence="7">The sequence shown here is derived from an EMBL/GenBank/DDBJ whole genome shotgun (WGS) entry which is preliminary data.</text>
</comment>
<dbReference type="InterPro" id="IPR000397">
    <property type="entry name" value="Heat_shock_Hsp33"/>
</dbReference>
<evidence type="ECO:0000313" key="7">
    <source>
        <dbReference type="EMBL" id="HGI30537.1"/>
    </source>
</evidence>
<evidence type="ECO:0000256" key="4">
    <source>
        <dbReference type="ARBA" id="ARBA00023186"/>
    </source>
</evidence>
<evidence type="ECO:0000256" key="2">
    <source>
        <dbReference type="ARBA" id="ARBA00022833"/>
    </source>
</evidence>
<keyword evidence="3 6" id="KW-1015">Disulfide bond</keyword>
<dbReference type="Pfam" id="PF01430">
    <property type="entry name" value="HSP33"/>
    <property type="match status" value="1"/>
</dbReference>
<accession>A0A7V4DEB5</accession>
<keyword evidence="4 6" id="KW-0143">Chaperone</keyword>
<dbReference type="AlphaFoldDB" id="A0A7V4DEB5"/>
<dbReference type="GO" id="GO:0051082">
    <property type="term" value="F:unfolded protein binding"/>
    <property type="evidence" value="ECO:0007669"/>
    <property type="project" value="UniProtKB-UniRule"/>
</dbReference>
<proteinExistence type="inferred from homology"/>
<dbReference type="PANTHER" id="PTHR30111:SF1">
    <property type="entry name" value="33 KDA CHAPERONIN"/>
    <property type="match status" value="1"/>
</dbReference>
<keyword evidence="5 6" id="KW-0676">Redox-active center</keyword>
<dbReference type="InterPro" id="IPR016154">
    <property type="entry name" value="Heat_shock_Hsp33_C"/>
</dbReference>
<comment type="PTM">
    <text evidence="6">Under oxidizing conditions two disulfide bonds are formed involving the reactive cysteines. Under reducing conditions zinc is bound to the reactive cysteines and the protein is inactive.</text>
</comment>
<dbReference type="Gene3D" id="3.55.30.10">
    <property type="entry name" value="Hsp33 domain"/>
    <property type="match status" value="1"/>
</dbReference>
<name>A0A7V4DEB5_9BACT</name>
<dbReference type="NCBIfam" id="NF001033">
    <property type="entry name" value="PRK00114.1"/>
    <property type="match status" value="1"/>
</dbReference>
<dbReference type="HAMAP" id="MF_00117">
    <property type="entry name" value="HslO"/>
    <property type="match status" value="1"/>
</dbReference>
<evidence type="ECO:0000256" key="5">
    <source>
        <dbReference type="ARBA" id="ARBA00023284"/>
    </source>
</evidence>